<gene>
    <name evidence="1" type="ORF">HXO61_09065</name>
</gene>
<protein>
    <submittedName>
        <fullName evidence="1">Uncharacterized protein</fullName>
    </submittedName>
</protein>
<sequence length="162" mass="18680">MTTLYTKISDVEAYVADALSTSEGFYDYDGIAEEISEWNEEYDADGHLLLNRRGFTIREDIDFWEVVSRHNVLEDPTLALEWVRPSVASTDQTPYLRLTCADEDGERIPAEQKYYGAGWTLPDWYAEAEGEDLTLIEPYTRAEKKLIDQFNLKQDIPILNLT</sequence>
<reference evidence="1" key="1">
    <citation type="submission" date="2020-04" db="EMBL/GenBank/DDBJ databases">
        <title>Deep metagenomics examines the oral microbiome during advanced dental caries in children, revealing novel taxa and co-occurrences with host molecules.</title>
        <authorList>
            <person name="Baker J.L."/>
            <person name="Morton J.T."/>
            <person name="Dinis M."/>
            <person name="Alvarez R."/>
            <person name="Tran N.C."/>
            <person name="Knight R."/>
            <person name="Edlund A."/>
        </authorList>
    </citation>
    <scope>NUCLEOTIDE SEQUENCE</scope>
    <source>
        <strain evidence="1">JCVI_39_bin.18</strain>
    </source>
</reference>
<dbReference type="RefSeq" id="WP_049347025.1">
    <property type="nucleotide sequence ID" value="NZ_JABZXO010000032.1"/>
</dbReference>
<accession>A0A930L365</accession>
<evidence type="ECO:0000313" key="1">
    <source>
        <dbReference type="EMBL" id="MBF1658059.1"/>
    </source>
</evidence>
<dbReference type="AlphaFoldDB" id="A0A930L365"/>
<dbReference type="Proteomes" id="UP000770330">
    <property type="component" value="Unassembled WGS sequence"/>
</dbReference>
<dbReference type="EMBL" id="JABZXO010000032">
    <property type="protein sequence ID" value="MBF1658059.1"/>
    <property type="molecule type" value="Genomic_DNA"/>
</dbReference>
<evidence type="ECO:0000313" key="2">
    <source>
        <dbReference type="Proteomes" id="UP000770330"/>
    </source>
</evidence>
<name>A0A930L365_9MICC</name>
<proteinExistence type="predicted"/>
<organism evidence="1 2">
    <name type="scientific">Rothia mucilaginosa</name>
    <dbReference type="NCBI Taxonomy" id="43675"/>
    <lineage>
        <taxon>Bacteria</taxon>
        <taxon>Bacillati</taxon>
        <taxon>Actinomycetota</taxon>
        <taxon>Actinomycetes</taxon>
        <taxon>Micrococcales</taxon>
        <taxon>Micrococcaceae</taxon>
        <taxon>Rothia</taxon>
    </lineage>
</organism>
<comment type="caution">
    <text evidence="1">The sequence shown here is derived from an EMBL/GenBank/DDBJ whole genome shotgun (WGS) entry which is preliminary data.</text>
</comment>